<sequence>MAHTKLGTTPKREKLLILVTADEKEEFDLKSLPRVKAMVDSGVTHNFVATREVAKLGLKLKDDTSQIKYRLLPKGQGGLDLLSWWPNGVGRKSALLCASFECEKW</sequence>
<accession>A0A438H174</accession>
<evidence type="ECO:0000313" key="2">
    <source>
        <dbReference type="Proteomes" id="UP000288805"/>
    </source>
</evidence>
<gene>
    <name evidence="1" type="ORF">CK203_047730</name>
</gene>
<dbReference type="EMBL" id="QGNW01000297">
    <property type="protein sequence ID" value="RVW78350.1"/>
    <property type="molecule type" value="Genomic_DNA"/>
</dbReference>
<name>A0A438H174_VITVI</name>
<evidence type="ECO:0000313" key="1">
    <source>
        <dbReference type="EMBL" id="RVW78350.1"/>
    </source>
</evidence>
<protein>
    <submittedName>
        <fullName evidence="1">Uncharacterized protein</fullName>
    </submittedName>
</protein>
<dbReference type="Proteomes" id="UP000288805">
    <property type="component" value="Unassembled WGS sequence"/>
</dbReference>
<organism evidence="1 2">
    <name type="scientific">Vitis vinifera</name>
    <name type="common">Grape</name>
    <dbReference type="NCBI Taxonomy" id="29760"/>
    <lineage>
        <taxon>Eukaryota</taxon>
        <taxon>Viridiplantae</taxon>
        <taxon>Streptophyta</taxon>
        <taxon>Embryophyta</taxon>
        <taxon>Tracheophyta</taxon>
        <taxon>Spermatophyta</taxon>
        <taxon>Magnoliopsida</taxon>
        <taxon>eudicotyledons</taxon>
        <taxon>Gunneridae</taxon>
        <taxon>Pentapetalae</taxon>
        <taxon>rosids</taxon>
        <taxon>Vitales</taxon>
        <taxon>Vitaceae</taxon>
        <taxon>Viteae</taxon>
        <taxon>Vitis</taxon>
    </lineage>
</organism>
<dbReference type="AlphaFoldDB" id="A0A438H174"/>
<reference evidence="1 2" key="1">
    <citation type="journal article" date="2018" name="PLoS Genet.">
        <title>Population sequencing reveals clonal diversity and ancestral inbreeding in the grapevine cultivar Chardonnay.</title>
        <authorList>
            <person name="Roach M.J."/>
            <person name="Johnson D.L."/>
            <person name="Bohlmann J."/>
            <person name="van Vuuren H.J."/>
            <person name="Jones S.J."/>
            <person name="Pretorius I.S."/>
            <person name="Schmidt S.A."/>
            <person name="Borneman A.R."/>
        </authorList>
    </citation>
    <scope>NUCLEOTIDE SEQUENCE [LARGE SCALE GENOMIC DNA]</scope>
    <source>
        <strain evidence="2">cv. Chardonnay</strain>
        <tissue evidence="1">Leaf</tissue>
    </source>
</reference>
<comment type="caution">
    <text evidence="1">The sequence shown here is derived from an EMBL/GenBank/DDBJ whole genome shotgun (WGS) entry which is preliminary data.</text>
</comment>
<proteinExistence type="predicted"/>